<keyword evidence="2 4" id="KW-0442">Lipid degradation</keyword>
<dbReference type="InterPro" id="IPR045943">
    <property type="entry name" value="DUF6363"/>
</dbReference>
<feature type="domain" description="PNPLA" evidence="5">
    <location>
        <begin position="29"/>
        <end position="198"/>
    </location>
</feature>
<evidence type="ECO:0000256" key="3">
    <source>
        <dbReference type="ARBA" id="ARBA00023098"/>
    </source>
</evidence>
<feature type="short sequence motif" description="GXGXXG" evidence="4">
    <location>
        <begin position="33"/>
        <end position="38"/>
    </location>
</feature>
<keyword evidence="3 4" id="KW-0443">Lipid metabolism</keyword>
<dbReference type="Pfam" id="PF01734">
    <property type="entry name" value="Patatin"/>
    <property type="match status" value="1"/>
</dbReference>
<comment type="caution">
    <text evidence="6">The sequence shown here is derived from an EMBL/GenBank/DDBJ whole genome shotgun (WGS) entry which is preliminary data.</text>
</comment>
<dbReference type="PANTHER" id="PTHR14226:SF25">
    <property type="entry name" value="PHOSPHOESTERASE"/>
    <property type="match status" value="1"/>
</dbReference>
<evidence type="ECO:0000313" key="6">
    <source>
        <dbReference type="EMBL" id="CAH0539281.1"/>
    </source>
</evidence>
<evidence type="ECO:0000256" key="4">
    <source>
        <dbReference type="PROSITE-ProRule" id="PRU01161"/>
    </source>
</evidence>
<feature type="short sequence motif" description="GXSXG" evidence="4">
    <location>
        <begin position="61"/>
        <end position="65"/>
    </location>
</feature>
<dbReference type="PANTHER" id="PTHR14226">
    <property type="entry name" value="NEUROPATHY TARGET ESTERASE/SWISS CHEESE D.MELANOGASTER"/>
    <property type="match status" value="1"/>
</dbReference>
<dbReference type="Pfam" id="PF19890">
    <property type="entry name" value="DUF6363"/>
    <property type="match status" value="1"/>
</dbReference>
<gene>
    <name evidence="6" type="ORF">VMF7928_02037</name>
</gene>
<organism evidence="6 7">
    <name type="scientific">Vibrio marisflavi CECT 7928</name>
    <dbReference type="NCBI Taxonomy" id="634439"/>
    <lineage>
        <taxon>Bacteria</taxon>
        <taxon>Pseudomonadati</taxon>
        <taxon>Pseudomonadota</taxon>
        <taxon>Gammaproteobacteria</taxon>
        <taxon>Vibrionales</taxon>
        <taxon>Vibrionaceae</taxon>
        <taxon>Vibrio</taxon>
    </lineage>
</organism>
<dbReference type="EMBL" id="CAKLDM010000002">
    <property type="protein sequence ID" value="CAH0539281.1"/>
    <property type="molecule type" value="Genomic_DNA"/>
</dbReference>
<evidence type="ECO:0000256" key="1">
    <source>
        <dbReference type="ARBA" id="ARBA00022801"/>
    </source>
</evidence>
<proteinExistence type="predicted"/>
<evidence type="ECO:0000259" key="5">
    <source>
        <dbReference type="PROSITE" id="PS51635"/>
    </source>
</evidence>
<sequence length="383" mass="43544">MDNSGIITSAASAVDIDRLGKFTGGKIALVAQGGGQRGIFTSGVLDAFILSNFDPFHEFYGTSAGALNLCAFLSRQHGLGRSFILDLTTSSNFFNLFRYIRKKQFLGLDWALDTICEFPYQLDIDLGREKLGSRKAFAAVTHAHSYHDHYFPIYQGNWYDILIATCAIPRLYHKTIELSGEEFVDGGVSASIPVQQAWRQNARCIVVIRTEGKDLEDDTAIDEIPVPSSEIEWFRDSFNSIQEQWGQKLEQWKSDWNNFFYQQVERSKQQKKDHAHLESLNGGRWLFGADDVYRVSHLLGEKFDSGLADMLMVHYQTYSLTQNFLNSPPDDCFIVQIKPEGPLRSSSLMSKEEHLLHDYEMGFVAGKRLVESFNKAYKGEHFK</sequence>
<dbReference type="Gene3D" id="3.40.1090.10">
    <property type="entry name" value="Cytosolic phospholipase A2 catalytic domain"/>
    <property type="match status" value="2"/>
</dbReference>
<dbReference type="Proteomes" id="UP000838748">
    <property type="component" value="Unassembled WGS sequence"/>
</dbReference>
<dbReference type="RefSeq" id="WP_237361350.1">
    <property type="nucleotide sequence ID" value="NZ_CAKLDM010000002.1"/>
</dbReference>
<reference evidence="6" key="1">
    <citation type="submission" date="2021-11" db="EMBL/GenBank/DDBJ databases">
        <authorList>
            <person name="Rodrigo-Torres L."/>
            <person name="Arahal R. D."/>
            <person name="Lucena T."/>
        </authorList>
    </citation>
    <scope>NUCLEOTIDE SEQUENCE</scope>
    <source>
        <strain evidence="6">CECT 7928</strain>
    </source>
</reference>
<keyword evidence="1 4" id="KW-0378">Hydrolase</keyword>
<keyword evidence="7" id="KW-1185">Reference proteome</keyword>
<feature type="short sequence motif" description="DGA/G" evidence="4">
    <location>
        <begin position="185"/>
        <end position="187"/>
    </location>
</feature>
<dbReference type="InterPro" id="IPR037483">
    <property type="entry name" value="YjjU-like"/>
</dbReference>
<protein>
    <recommendedName>
        <fullName evidence="5">PNPLA domain-containing protein</fullName>
    </recommendedName>
</protein>
<dbReference type="CDD" id="cd07208">
    <property type="entry name" value="Pat_hypo_Ecoli_yjju_like"/>
    <property type="match status" value="1"/>
</dbReference>
<feature type="active site" description="Proton acceptor" evidence="4">
    <location>
        <position position="185"/>
    </location>
</feature>
<dbReference type="InterPro" id="IPR016035">
    <property type="entry name" value="Acyl_Trfase/lysoPLipase"/>
</dbReference>
<evidence type="ECO:0000313" key="7">
    <source>
        <dbReference type="Proteomes" id="UP000838748"/>
    </source>
</evidence>
<dbReference type="InterPro" id="IPR050301">
    <property type="entry name" value="NTE"/>
</dbReference>
<evidence type="ECO:0000256" key="2">
    <source>
        <dbReference type="ARBA" id="ARBA00022963"/>
    </source>
</evidence>
<dbReference type="SUPFAM" id="SSF52151">
    <property type="entry name" value="FabD/lysophospholipase-like"/>
    <property type="match status" value="1"/>
</dbReference>
<dbReference type="PROSITE" id="PS51635">
    <property type="entry name" value="PNPLA"/>
    <property type="match status" value="1"/>
</dbReference>
<accession>A0ABM9A404</accession>
<name>A0ABM9A404_9VIBR</name>
<dbReference type="InterPro" id="IPR002641">
    <property type="entry name" value="PNPLA_dom"/>
</dbReference>
<feature type="active site" description="Nucleophile" evidence="4">
    <location>
        <position position="63"/>
    </location>
</feature>